<accession>A0AAW2LNL1</accession>
<dbReference type="PANTHER" id="PTHR31973">
    <property type="entry name" value="POLYPROTEIN, PUTATIVE-RELATED"/>
    <property type="match status" value="1"/>
</dbReference>
<evidence type="ECO:0000256" key="1">
    <source>
        <dbReference type="SAM" id="MobiDB-lite"/>
    </source>
</evidence>
<dbReference type="EMBL" id="JACGWJ010000024">
    <property type="protein sequence ID" value="KAL0320248.1"/>
    <property type="molecule type" value="Genomic_DNA"/>
</dbReference>
<feature type="compositionally biased region" description="Basic and acidic residues" evidence="1">
    <location>
        <begin position="16"/>
        <end position="59"/>
    </location>
</feature>
<reference evidence="3" key="2">
    <citation type="journal article" date="2024" name="Plant">
        <title>Genomic evolution and insights into agronomic trait innovations of Sesamum species.</title>
        <authorList>
            <person name="Miao H."/>
            <person name="Wang L."/>
            <person name="Qu L."/>
            <person name="Liu H."/>
            <person name="Sun Y."/>
            <person name="Le M."/>
            <person name="Wang Q."/>
            <person name="Wei S."/>
            <person name="Zheng Y."/>
            <person name="Lin W."/>
            <person name="Duan Y."/>
            <person name="Cao H."/>
            <person name="Xiong S."/>
            <person name="Wang X."/>
            <person name="Wei L."/>
            <person name="Li C."/>
            <person name="Ma Q."/>
            <person name="Ju M."/>
            <person name="Zhao R."/>
            <person name="Li G."/>
            <person name="Mu C."/>
            <person name="Tian Q."/>
            <person name="Mei H."/>
            <person name="Zhang T."/>
            <person name="Gao T."/>
            <person name="Zhang H."/>
        </authorList>
    </citation>
    <scope>NUCLEOTIDE SEQUENCE</scope>
    <source>
        <strain evidence="3">G02</strain>
    </source>
</reference>
<proteinExistence type="predicted"/>
<comment type="caution">
    <text evidence="3">The sequence shown here is derived from an EMBL/GenBank/DDBJ whole genome shotgun (WGS) entry which is preliminary data.</text>
</comment>
<dbReference type="InterPro" id="IPR018289">
    <property type="entry name" value="MULE_transposase_dom"/>
</dbReference>
<name>A0AAW2LNL1_SESRA</name>
<protein>
    <recommendedName>
        <fullName evidence="2">MULE transposase domain-containing protein</fullName>
    </recommendedName>
</protein>
<feature type="domain" description="MULE transposase" evidence="2">
    <location>
        <begin position="189"/>
        <end position="266"/>
    </location>
</feature>
<organism evidence="3">
    <name type="scientific">Sesamum radiatum</name>
    <name type="common">Black benniseed</name>
    <dbReference type="NCBI Taxonomy" id="300843"/>
    <lineage>
        <taxon>Eukaryota</taxon>
        <taxon>Viridiplantae</taxon>
        <taxon>Streptophyta</taxon>
        <taxon>Embryophyta</taxon>
        <taxon>Tracheophyta</taxon>
        <taxon>Spermatophyta</taxon>
        <taxon>Magnoliopsida</taxon>
        <taxon>eudicotyledons</taxon>
        <taxon>Gunneridae</taxon>
        <taxon>Pentapetalae</taxon>
        <taxon>asterids</taxon>
        <taxon>lamiids</taxon>
        <taxon>Lamiales</taxon>
        <taxon>Pedaliaceae</taxon>
        <taxon>Sesamum</taxon>
    </lineage>
</organism>
<reference evidence="3" key="1">
    <citation type="submission" date="2020-06" db="EMBL/GenBank/DDBJ databases">
        <authorList>
            <person name="Li T."/>
            <person name="Hu X."/>
            <person name="Zhang T."/>
            <person name="Song X."/>
            <person name="Zhang H."/>
            <person name="Dai N."/>
            <person name="Sheng W."/>
            <person name="Hou X."/>
            <person name="Wei L."/>
        </authorList>
    </citation>
    <scope>NUCLEOTIDE SEQUENCE</scope>
    <source>
        <strain evidence="3">G02</strain>
        <tissue evidence="3">Leaf</tissue>
    </source>
</reference>
<evidence type="ECO:0000259" key="2">
    <source>
        <dbReference type="Pfam" id="PF10551"/>
    </source>
</evidence>
<evidence type="ECO:0000313" key="3">
    <source>
        <dbReference type="EMBL" id="KAL0320248.1"/>
    </source>
</evidence>
<dbReference type="PANTHER" id="PTHR31973:SF187">
    <property type="entry name" value="MUTATOR TRANSPOSASE MUDRA PROTEIN"/>
    <property type="match status" value="1"/>
</dbReference>
<dbReference type="AlphaFoldDB" id="A0AAW2LNL1"/>
<gene>
    <name evidence="3" type="ORF">Sradi_5286300</name>
</gene>
<sequence>MNEGEEVGDEGQSVGETEKQSEGQRDGKAKKQSEQSDGEAEKQSEEQRDNDAEKQRVVGEEQMGVLKSGQMSDDSDDEQMNWGGVGGKRKSSQIIKPSKGKGKEVDKHGGFAVFNSNLDNDDPQFEIHGEDTMQVKTLHSEHQCTRVERVSAANSKWLANKYKDKLRTDPKWPVDSMMSVMQKECKLLFSIDGNNCMYPFAYVVLKKRKKSTWLWFLELLLNDLEIPTDSDKWTIMSDKQKGLIDAVDMLLPYCEHRFCVMHLYNNFKVAHKGLGLKMMLWKAAKATRIVDFEKIMNELRGKDWKPSNGLQKDLLHVGPDHTLDVMLNVIFY</sequence>
<feature type="region of interest" description="Disordered" evidence="1">
    <location>
        <begin position="1"/>
        <end position="107"/>
    </location>
</feature>
<dbReference type="Pfam" id="PF10551">
    <property type="entry name" value="MULE"/>
    <property type="match status" value="1"/>
</dbReference>